<protein>
    <recommendedName>
        <fullName evidence="2">DUF6594 domain-containing protein</fullName>
    </recommendedName>
</protein>
<accession>A0A4Z1JDV3</accession>
<feature type="transmembrane region" description="Helical" evidence="1">
    <location>
        <begin position="276"/>
        <end position="293"/>
    </location>
</feature>
<keyword evidence="1" id="KW-0472">Membrane</keyword>
<evidence type="ECO:0000256" key="1">
    <source>
        <dbReference type="SAM" id="Phobius"/>
    </source>
</evidence>
<dbReference type="PANTHER" id="PTHR34502:SF5">
    <property type="entry name" value="DUF6594 DOMAIN-CONTAINING PROTEIN"/>
    <property type="match status" value="1"/>
</dbReference>
<sequence>MMVETVSIELPTIIDDPSLVSSTSRAADGLALSKRRTFTSSNVLSPGMDGGQNRLRLTFKIVGDLKLKIQNIIYLQAEIFGLQIDLKELENANDRSPDAGRANFSRDWFELSTTDEVDGSEEQWKLVLKIREKLREYNEAVFLWTQISKSSSPHPKHLAKFQEWMKRPSMGSVFLIGRDRNIWADGKDLVAIQEKVPENIFFELWANTITPIYHDSVGRFYRKPDIETTDYASNIVDYSDTVIFRIVSFFGVIMASILPVMTIVVLYLVASMVKRLALVGIFTTIFSVCLWFMTDGRLVEVFSATSAYVFCLHICTSTDNLSGNAVSTTDDECKKVCTGEEALALCCKVGIFGISVCEEVA</sequence>
<dbReference type="AlphaFoldDB" id="A0A4Z1JDV3"/>
<comment type="caution">
    <text evidence="3">The sequence shown here is derived from an EMBL/GenBank/DDBJ whole genome shotgun (WGS) entry which is preliminary data.</text>
</comment>
<name>A0A4Z1JDV3_9HELO</name>
<dbReference type="EMBL" id="PQXM01000576">
    <property type="protein sequence ID" value="TGO71424.1"/>
    <property type="molecule type" value="Genomic_DNA"/>
</dbReference>
<dbReference type="STRING" id="278938.A0A4Z1JDV3"/>
<dbReference type="InterPro" id="IPR046529">
    <property type="entry name" value="DUF6594"/>
</dbReference>
<keyword evidence="4" id="KW-1185">Reference proteome</keyword>
<feature type="domain" description="DUF6594" evidence="2">
    <location>
        <begin position="67"/>
        <end position="312"/>
    </location>
</feature>
<keyword evidence="1" id="KW-0812">Transmembrane</keyword>
<dbReference type="Pfam" id="PF20237">
    <property type="entry name" value="DUF6594"/>
    <property type="match status" value="1"/>
</dbReference>
<evidence type="ECO:0000313" key="3">
    <source>
        <dbReference type="EMBL" id="TGO71424.1"/>
    </source>
</evidence>
<organism evidence="3 4">
    <name type="scientific">Botrytis elliptica</name>
    <dbReference type="NCBI Taxonomy" id="278938"/>
    <lineage>
        <taxon>Eukaryota</taxon>
        <taxon>Fungi</taxon>
        <taxon>Dikarya</taxon>
        <taxon>Ascomycota</taxon>
        <taxon>Pezizomycotina</taxon>
        <taxon>Leotiomycetes</taxon>
        <taxon>Helotiales</taxon>
        <taxon>Sclerotiniaceae</taxon>
        <taxon>Botrytis</taxon>
    </lineage>
</organism>
<dbReference type="Proteomes" id="UP000297229">
    <property type="component" value="Unassembled WGS sequence"/>
</dbReference>
<gene>
    <name evidence="3" type="ORF">BELL_0578g00090</name>
</gene>
<evidence type="ECO:0000313" key="4">
    <source>
        <dbReference type="Proteomes" id="UP000297229"/>
    </source>
</evidence>
<reference evidence="3 4" key="1">
    <citation type="submission" date="2017-12" db="EMBL/GenBank/DDBJ databases">
        <title>Comparative genomics of Botrytis spp.</title>
        <authorList>
            <person name="Valero-Jimenez C.A."/>
            <person name="Tapia P."/>
            <person name="Veloso J."/>
            <person name="Silva-Moreno E."/>
            <person name="Staats M."/>
            <person name="Valdes J.H."/>
            <person name="Van Kan J.A.L."/>
        </authorList>
    </citation>
    <scope>NUCLEOTIDE SEQUENCE [LARGE SCALE GENOMIC DNA]</scope>
    <source>
        <strain evidence="3 4">Be9601</strain>
    </source>
</reference>
<keyword evidence="1" id="KW-1133">Transmembrane helix</keyword>
<proteinExistence type="predicted"/>
<evidence type="ECO:0000259" key="2">
    <source>
        <dbReference type="Pfam" id="PF20237"/>
    </source>
</evidence>
<dbReference type="PANTHER" id="PTHR34502">
    <property type="entry name" value="DUF6594 DOMAIN-CONTAINING PROTEIN-RELATED"/>
    <property type="match status" value="1"/>
</dbReference>
<feature type="transmembrane region" description="Helical" evidence="1">
    <location>
        <begin position="242"/>
        <end position="269"/>
    </location>
</feature>